<accession>M4QDU2</accession>
<gene>
    <name evidence="1" type="ORF">CPPG_00036</name>
</gene>
<keyword evidence="2" id="KW-1185">Reference proteome</keyword>
<proteinExistence type="predicted"/>
<evidence type="ECO:0000313" key="2">
    <source>
        <dbReference type="Proteomes" id="UP000201235"/>
    </source>
</evidence>
<dbReference type="OrthoDB" id="27539at10239"/>
<sequence>MHNIFTHKQTPEFNHFHADTYENELWNDYFDCLVDSANLKHNQSAKRICRYLVPEEDWAD</sequence>
<dbReference type="EMBL" id="HQ634175">
    <property type="protein sequence ID" value="AGH26353.1"/>
    <property type="molecule type" value="Genomic_DNA"/>
</dbReference>
<evidence type="ECO:0000313" key="1">
    <source>
        <dbReference type="EMBL" id="AGH26353.1"/>
    </source>
</evidence>
<organism evidence="1 2">
    <name type="scientific">Cyanophage P-RSM1</name>
    <dbReference type="NCBI Taxonomy" id="536444"/>
    <lineage>
        <taxon>Viruses</taxon>
        <taxon>Duplodnaviria</taxon>
        <taxon>Heunggongvirae</taxon>
        <taxon>Uroviricota</taxon>
        <taxon>Caudoviricetes</taxon>
        <taxon>Pantevenvirales</taxon>
        <taxon>Kyanoviridae</taxon>
        <taxon>Emcearvirus</taxon>
        <taxon>Emcearvirus gerard</taxon>
    </lineage>
</organism>
<reference evidence="1 2" key="1">
    <citation type="submission" date="2010-11" db="EMBL/GenBank/DDBJ databases">
        <title>The Genome Sequence of Cyanophage P-RSM1.</title>
        <authorList>
            <consortium name="The Broad Institute Genome Sequencing Platform"/>
            <person name="Henn M.R."/>
            <person name="Sullivan M.S."/>
            <person name="Osburne M.S."/>
            <person name="Levin J."/>
            <person name="Malboeuf C."/>
            <person name="Casali M."/>
            <person name="Russ C."/>
            <person name="Lennon N."/>
            <person name="Chapman S.B."/>
            <person name="Erlich R."/>
            <person name="Young S.K."/>
            <person name="Yandava C."/>
            <person name="Zeng Q."/>
            <person name="Alvarado L."/>
            <person name="Anderson S."/>
            <person name="Berlin A."/>
            <person name="Chen Z."/>
            <person name="Freedman E."/>
            <person name="Gellesch M."/>
            <person name="Goldberg J."/>
            <person name="Green L."/>
            <person name="Griggs A."/>
            <person name="Gujja S."/>
            <person name="Heilman E.R."/>
            <person name="Heiman D."/>
            <person name="Hollinger A."/>
            <person name="Howarth C."/>
            <person name="Larson L."/>
            <person name="Mehta T."/>
            <person name="Pearson M."/>
            <person name="Roberts A."/>
            <person name="Ryan E."/>
            <person name="Saif S."/>
            <person name="Shea T."/>
            <person name="Shenoy N."/>
            <person name="Sisk P."/>
            <person name="Stolte C."/>
            <person name="Sykes S."/>
            <person name="White J."/>
            <person name="Yu Q."/>
            <person name="Coleman M.L."/>
            <person name="Huang K.H."/>
            <person name="Weigele P.R."/>
            <person name="DeFrancesco A.S."/>
            <person name="Kern S.E."/>
            <person name="Thompson L.R."/>
            <person name="Fu R."/>
            <person name="Hombeck B."/>
            <person name="Chisholm S.W."/>
            <person name="Haas B."/>
            <person name="Nusbaum C."/>
            <person name="Birren B."/>
        </authorList>
    </citation>
    <scope>NUCLEOTIDE SEQUENCE [LARGE SCALE GENOMIC DNA]</scope>
    <source>
        <strain evidence="1 2">P-RSM1</strain>
    </source>
</reference>
<name>M4QDU2_9CAUD</name>
<dbReference type="GeneID" id="15312004"/>
<dbReference type="KEGG" id="vg:15312004"/>
<dbReference type="Proteomes" id="UP000201235">
    <property type="component" value="Segment"/>
</dbReference>
<protein>
    <submittedName>
        <fullName evidence="1">Uncharacterized protein</fullName>
    </submittedName>
</protein>
<dbReference type="RefSeq" id="YP_007877588.1">
    <property type="nucleotide sequence ID" value="NC_021071.1"/>
</dbReference>